<comment type="caution">
    <text evidence="2">The sequence shown here is derived from an EMBL/GenBank/DDBJ whole genome shotgun (WGS) entry which is preliminary data.</text>
</comment>
<accession>A0ABR7NF29</accession>
<keyword evidence="3" id="KW-1185">Reference proteome</keyword>
<keyword evidence="1" id="KW-0472">Membrane</keyword>
<evidence type="ECO:0000256" key="1">
    <source>
        <dbReference type="SAM" id="Phobius"/>
    </source>
</evidence>
<dbReference type="Proteomes" id="UP000658131">
    <property type="component" value="Unassembled WGS sequence"/>
</dbReference>
<gene>
    <name evidence="2" type="ORF">H8717_01100</name>
</gene>
<sequence length="289" mass="31233">MERLHSGRRQFFHAFFLGLAVLSLPFSVALMRFAGSGVLLPETQEAYYPQSADALTLIAAGRTVGGERPNCFVLCRIDPAAGEVRLCVLPPETMVEDAGRFDSAAAVWHREGGARGSEAIARALGCRGDRWLELDADAFRRLCIVVGALDYTLEQPLVLPDGTTALTEGRQLLDGAKLALLIAYGGDDEAGRLALAGDLLREGFVQRLPLMGENQLLSAFETAVNWGRSDLTVRDFESRRRALTHLAARPLTVELVGISGEYNDSRNTFLPSAEMLAEIAGRFGGPAEG</sequence>
<proteinExistence type="predicted"/>
<dbReference type="Gene3D" id="3.40.630.190">
    <property type="entry name" value="LCP protein"/>
    <property type="match status" value="1"/>
</dbReference>
<name>A0ABR7NF29_9FIRM</name>
<feature type="transmembrane region" description="Helical" evidence="1">
    <location>
        <begin position="12"/>
        <end position="34"/>
    </location>
</feature>
<evidence type="ECO:0008006" key="4">
    <source>
        <dbReference type="Google" id="ProtNLM"/>
    </source>
</evidence>
<reference evidence="2 3" key="1">
    <citation type="submission" date="2020-08" db="EMBL/GenBank/DDBJ databases">
        <title>Genome public.</title>
        <authorList>
            <person name="Liu C."/>
            <person name="Sun Q."/>
        </authorList>
    </citation>
    <scope>NUCLEOTIDE SEQUENCE [LARGE SCALE GENOMIC DNA]</scope>
    <source>
        <strain evidence="2 3">BX1</strain>
    </source>
</reference>
<evidence type="ECO:0000313" key="3">
    <source>
        <dbReference type="Proteomes" id="UP000658131"/>
    </source>
</evidence>
<keyword evidence="1" id="KW-1133">Transmembrane helix</keyword>
<keyword evidence="1" id="KW-0812">Transmembrane</keyword>
<dbReference type="EMBL" id="JACRTB010000002">
    <property type="protein sequence ID" value="MBC8575011.1"/>
    <property type="molecule type" value="Genomic_DNA"/>
</dbReference>
<protein>
    <recommendedName>
        <fullName evidence="4">Cell envelope-related transcriptional attenuator domain-containing protein</fullName>
    </recommendedName>
</protein>
<organism evidence="2 3">
    <name type="scientific">Yanshouia hominis</name>
    <dbReference type="NCBI Taxonomy" id="2763673"/>
    <lineage>
        <taxon>Bacteria</taxon>
        <taxon>Bacillati</taxon>
        <taxon>Bacillota</taxon>
        <taxon>Clostridia</taxon>
        <taxon>Eubacteriales</taxon>
        <taxon>Oscillospiraceae</taxon>
        <taxon>Yanshouia</taxon>
    </lineage>
</organism>
<evidence type="ECO:0000313" key="2">
    <source>
        <dbReference type="EMBL" id="MBC8575011.1"/>
    </source>
</evidence>
<dbReference type="RefSeq" id="WP_262398702.1">
    <property type="nucleotide sequence ID" value="NZ_JACRTB010000002.1"/>
</dbReference>